<comment type="caution">
    <text evidence="1">The sequence shown here is derived from an EMBL/GenBank/DDBJ whole genome shotgun (WGS) entry which is preliminary data.</text>
</comment>
<reference evidence="1 2" key="1">
    <citation type="submission" date="2013-02" db="EMBL/GenBank/DDBJ databases">
        <authorList>
            <person name="Harkins D.M."/>
            <person name="Durkin A.S."/>
            <person name="Brinkac L.M."/>
            <person name="Haft D.H."/>
            <person name="Selengut J.D."/>
            <person name="Sanka R."/>
            <person name="DePew J."/>
            <person name="Purushe J."/>
            <person name="Tulsiani S.M."/>
            <person name="Graham G.C."/>
            <person name="Burns M.-A."/>
            <person name="Dohnt M.F."/>
            <person name="Smythe L.D."/>
            <person name="McKay D.B."/>
            <person name="Craig S.B."/>
            <person name="Vinetz J.M."/>
            <person name="Sutton G.G."/>
            <person name="Nierman W.C."/>
            <person name="Fouts D.E."/>
        </authorList>
    </citation>
    <scope>NUCLEOTIDE SEQUENCE [LARGE SCALE GENOMIC DNA]</scope>
    <source>
        <strain evidence="1 2">LT2050</strain>
    </source>
</reference>
<dbReference type="Proteomes" id="UP000011778">
    <property type="component" value="Unassembled WGS sequence"/>
</dbReference>
<gene>
    <name evidence="1" type="ORF">LEP1GSC150_3215</name>
</gene>
<dbReference type="AlphaFoldDB" id="M3IEJ0"/>
<proteinExistence type="predicted"/>
<organism evidence="1 2">
    <name type="scientific">Leptospira interrogans serovar Copenhageni str. LT2050</name>
    <dbReference type="NCBI Taxonomy" id="1001598"/>
    <lineage>
        <taxon>Bacteria</taxon>
        <taxon>Pseudomonadati</taxon>
        <taxon>Spirochaetota</taxon>
        <taxon>Spirochaetia</taxon>
        <taxon>Leptospirales</taxon>
        <taxon>Leptospiraceae</taxon>
        <taxon>Leptospira</taxon>
    </lineage>
</organism>
<protein>
    <submittedName>
        <fullName evidence="1">Uncharacterized protein</fullName>
    </submittedName>
</protein>
<name>M3IEJ0_LEPIT</name>
<evidence type="ECO:0000313" key="1">
    <source>
        <dbReference type="EMBL" id="EMG19743.1"/>
    </source>
</evidence>
<dbReference type="EMBL" id="AFMD02000485">
    <property type="protein sequence ID" value="EMG19743.1"/>
    <property type="molecule type" value="Genomic_DNA"/>
</dbReference>
<evidence type="ECO:0000313" key="2">
    <source>
        <dbReference type="Proteomes" id="UP000011778"/>
    </source>
</evidence>
<sequence>MRSLMLSSKNNQNRTRNDSDLYIELPVGGYSTFDWDQFQKLYEIGYETGRKKIHIWKNEIKKKLIS</sequence>
<accession>M3IEJ0</accession>